<dbReference type="PANTHER" id="PTHR41536:SF1">
    <property type="entry name" value="PKHD-TYPE HYDROXYLASE YBIX"/>
    <property type="match status" value="1"/>
</dbReference>
<gene>
    <name evidence="9" type="ORF">DDZ18_11050</name>
</gene>
<keyword evidence="3 7" id="KW-0847">Vitamin C</keyword>
<evidence type="ECO:0000256" key="4">
    <source>
        <dbReference type="ARBA" id="ARBA00022964"/>
    </source>
</evidence>
<dbReference type="InterPro" id="IPR006620">
    <property type="entry name" value="Pro_4_hyd_alph"/>
</dbReference>
<feature type="binding site" evidence="7">
    <location>
        <position position="98"/>
    </location>
    <ligand>
        <name>Fe cation</name>
        <dbReference type="ChEBI" id="CHEBI:24875"/>
    </ligand>
</feature>
<evidence type="ECO:0000256" key="5">
    <source>
        <dbReference type="ARBA" id="ARBA00023002"/>
    </source>
</evidence>
<feature type="domain" description="Fe2OG dioxygenase" evidence="8">
    <location>
        <begin position="78"/>
        <end position="172"/>
    </location>
</feature>
<dbReference type="GO" id="GO:0005506">
    <property type="term" value="F:iron ion binding"/>
    <property type="evidence" value="ECO:0007669"/>
    <property type="project" value="UniProtKB-UniRule"/>
</dbReference>
<evidence type="ECO:0000256" key="1">
    <source>
        <dbReference type="ARBA" id="ARBA00001961"/>
    </source>
</evidence>
<dbReference type="HAMAP" id="MF_00657">
    <property type="entry name" value="Hydroxyl_YbiX"/>
    <property type="match status" value="1"/>
</dbReference>
<dbReference type="GO" id="GO:0006974">
    <property type="term" value="P:DNA damage response"/>
    <property type="evidence" value="ECO:0007669"/>
    <property type="project" value="TreeGrafter"/>
</dbReference>
<keyword evidence="4 7" id="KW-0223">Dioxygenase</keyword>
<evidence type="ECO:0000256" key="3">
    <source>
        <dbReference type="ARBA" id="ARBA00022896"/>
    </source>
</evidence>
<keyword evidence="10" id="KW-1185">Reference proteome</keyword>
<evidence type="ECO:0000256" key="7">
    <source>
        <dbReference type="HAMAP-Rule" id="MF_00657"/>
    </source>
</evidence>
<evidence type="ECO:0000256" key="2">
    <source>
        <dbReference type="ARBA" id="ARBA00022723"/>
    </source>
</evidence>
<accession>A0A2U2BRT7</accession>
<keyword evidence="5 7" id="KW-0560">Oxidoreductase</keyword>
<comment type="caution">
    <text evidence="9">The sequence shown here is derived from an EMBL/GenBank/DDBJ whole genome shotgun (WGS) entry which is preliminary data.</text>
</comment>
<reference evidence="10" key="1">
    <citation type="submission" date="2018-05" db="EMBL/GenBank/DDBJ databases">
        <authorList>
            <person name="Liu B.-T."/>
        </authorList>
    </citation>
    <scope>NUCLEOTIDE SEQUENCE [LARGE SCALE GENOMIC DNA]</scope>
    <source>
        <strain evidence="10">WD6-1</strain>
    </source>
</reference>
<dbReference type="RefSeq" id="WP_109253457.1">
    <property type="nucleotide sequence ID" value="NZ_QEXV01000005.1"/>
</dbReference>
<comment type="cofactor">
    <cofactor evidence="1 7">
        <name>L-ascorbate</name>
        <dbReference type="ChEBI" id="CHEBI:38290"/>
    </cofactor>
</comment>
<name>A0A2U2BRT7_9PROT</name>
<dbReference type="InterPro" id="IPR005123">
    <property type="entry name" value="Oxoglu/Fe-dep_dioxygenase_dom"/>
</dbReference>
<dbReference type="Gene3D" id="4.10.860.20">
    <property type="entry name" value="Rabenosyn, Rab binding domain"/>
    <property type="match status" value="1"/>
</dbReference>
<feature type="binding site" evidence="7">
    <location>
        <position position="153"/>
    </location>
    <ligand>
        <name>Fe cation</name>
        <dbReference type="ChEBI" id="CHEBI:24875"/>
    </ligand>
</feature>
<organism evidence="9 10">
    <name type="scientific">Marinicauda salina</name>
    <dbReference type="NCBI Taxonomy" id="2135793"/>
    <lineage>
        <taxon>Bacteria</taxon>
        <taxon>Pseudomonadati</taxon>
        <taxon>Pseudomonadota</taxon>
        <taxon>Alphaproteobacteria</taxon>
        <taxon>Maricaulales</taxon>
        <taxon>Maricaulaceae</taxon>
        <taxon>Marinicauda</taxon>
    </lineage>
</organism>
<dbReference type="PANTHER" id="PTHR41536">
    <property type="entry name" value="PKHD-TYPE HYDROXYLASE YBIX"/>
    <property type="match status" value="1"/>
</dbReference>
<dbReference type="AlphaFoldDB" id="A0A2U2BRT7"/>
<dbReference type="NCBIfam" id="NF003975">
    <property type="entry name" value="PRK05467.1-4"/>
    <property type="match status" value="1"/>
</dbReference>
<keyword evidence="2 7" id="KW-0479">Metal-binding</keyword>
<dbReference type="OrthoDB" id="9812472at2"/>
<dbReference type="EMBL" id="QEXV01000005">
    <property type="protein sequence ID" value="PWE16734.1"/>
    <property type="molecule type" value="Genomic_DNA"/>
</dbReference>
<dbReference type="InterPro" id="IPR041097">
    <property type="entry name" value="PKHD_C"/>
</dbReference>
<keyword evidence="6 7" id="KW-0408">Iron</keyword>
<protein>
    <submittedName>
        <fullName evidence="9">Fe2+-dependent dioxygenase</fullName>
    </submittedName>
</protein>
<dbReference type="GO" id="GO:0016706">
    <property type="term" value="F:2-oxoglutarate-dependent dioxygenase activity"/>
    <property type="evidence" value="ECO:0007669"/>
    <property type="project" value="UniProtKB-UniRule"/>
</dbReference>
<dbReference type="GO" id="GO:0006879">
    <property type="term" value="P:intracellular iron ion homeostasis"/>
    <property type="evidence" value="ECO:0007669"/>
    <property type="project" value="TreeGrafter"/>
</dbReference>
<proteinExistence type="inferred from homology"/>
<dbReference type="Pfam" id="PF13640">
    <property type="entry name" value="2OG-FeII_Oxy_3"/>
    <property type="match status" value="1"/>
</dbReference>
<dbReference type="Pfam" id="PF18331">
    <property type="entry name" value="PKHD_C"/>
    <property type="match status" value="1"/>
</dbReference>
<dbReference type="GO" id="GO:0031418">
    <property type="term" value="F:L-ascorbic acid binding"/>
    <property type="evidence" value="ECO:0007669"/>
    <property type="project" value="UniProtKB-KW"/>
</dbReference>
<feature type="binding site" evidence="7">
    <location>
        <position position="96"/>
    </location>
    <ligand>
        <name>Fe cation</name>
        <dbReference type="ChEBI" id="CHEBI:24875"/>
    </ligand>
</feature>
<feature type="binding site" evidence="7">
    <location>
        <position position="163"/>
    </location>
    <ligand>
        <name>2-oxoglutarate</name>
        <dbReference type="ChEBI" id="CHEBI:16810"/>
    </ligand>
</feature>
<dbReference type="NCBIfam" id="NF003974">
    <property type="entry name" value="PRK05467.1-3"/>
    <property type="match status" value="1"/>
</dbReference>
<dbReference type="SMART" id="SM00702">
    <property type="entry name" value="P4Hc"/>
    <property type="match status" value="1"/>
</dbReference>
<dbReference type="PROSITE" id="PS51471">
    <property type="entry name" value="FE2OG_OXY"/>
    <property type="match status" value="1"/>
</dbReference>
<dbReference type="InterPro" id="IPR023550">
    <property type="entry name" value="PKHD_hydroxylase"/>
</dbReference>
<comment type="cofactor">
    <cofactor evidence="7">
        <name>Fe(2+)</name>
        <dbReference type="ChEBI" id="CHEBI:29033"/>
    </cofactor>
    <text evidence="7">Binds 1 Fe(2+) ion per subunit.</text>
</comment>
<evidence type="ECO:0000313" key="9">
    <source>
        <dbReference type="EMBL" id="PWE16734.1"/>
    </source>
</evidence>
<evidence type="ECO:0000313" key="10">
    <source>
        <dbReference type="Proteomes" id="UP000245168"/>
    </source>
</evidence>
<dbReference type="Proteomes" id="UP000245168">
    <property type="component" value="Unassembled WGS sequence"/>
</dbReference>
<evidence type="ECO:0000256" key="6">
    <source>
        <dbReference type="ARBA" id="ARBA00023004"/>
    </source>
</evidence>
<dbReference type="InterPro" id="IPR044862">
    <property type="entry name" value="Pro_4_hyd_alph_FE2OG_OXY"/>
</dbReference>
<dbReference type="Gene3D" id="2.60.120.620">
    <property type="entry name" value="q2cbj1_9rhob like domain"/>
    <property type="match status" value="1"/>
</dbReference>
<evidence type="ECO:0000259" key="8">
    <source>
        <dbReference type="PROSITE" id="PS51471"/>
    </source>
</evidence>
<sequence>MLHRLSGVLTEEELAAVRDLAADESAFVEGAATAGWAAKTVKANLQMKPGARADQARRIVETALKRHAAFEGAALPRRILRTMISLYRPGMTYGVHVDDALMGGARSDLSFTVFLSDPESYEGGGLVIHDSDGATEVKLAAGDAVVYPTGALHEVRPVTAGERLAAVGWVRSYVRAAERREILFDLDLAARAVFAEAGKTETYDRLAKTRANLLRMWAED</sequence>